<keyword evidence="14" id="KW-1185">Reference proteome</keyword>
<dbReference type="Pfam" id="PF01223">
    <property type="entry name" value="Endonuclease_NS"/>
    <property type="match status" value="1"/>
</dbReference>
<comment type="cofactor">
    <cofactor evidence="1 10">
        <name>Mg(2+)</name>
        <dbReference type="ChEBI" id="CHEBI:18420"/>
    </cofactor>
</comment>
<evidence type="ECO:0000259" key="12">
    <source>
        <dbReference type="SMART" id="SM00892"/>
    </source>
</evidence>
<dbReference type="GO" id="GO:0005743">
    <property type="term" value="C:mitochondrial inner membrane"/>
    <property type="evidence" value="ECO:0007669"/>
    <property type="project" value="TreeGrafter"/>
</dbReference>
<dbReference type="SMART" id="SM00892">
    <property type="entry name" value="Endonuclease_NS"/>
    <property type="match status" value="1"/>
</dbReference>
<evidence type="ECO:0000256" key="5">
    <source>
        <dbReference type="ARBA" id="ARBA00022759"/>
    </source>
</evidence>
<evidence type="ECO:0000256" key="2">
    <source>
        <dbReference type="ARBA" id="ARBA00010052"/>
    </source>
</evidence>
<dbReference type="EC" id="3.1.30.-" evidence="10"/>
<feature type="domain" description="DNA/RNA non-specific endonuclease/pyrophosphatase/phosphodiesterase" evidence="12">
    <location>
        <begin position="81"/>
        <end position="293"/>
    </location>
</feature>
<dbReference type="SUPFAM" id="SSF54060">
    <property type="entry name" value="His-Me finger endonucleases"/>
    <property type="match status" value="1"/>
</dbReference>
<keyword evidence="5 10" id="KW-0255">Endonuclease</keyword>
<evidence type="ECO:0000256" key="3">
    <source>
        <dbReference type="ARBA" id="ARBA00022722"/>
    </source>
</evidence>
<dbReference type="InterPro" id="IPR044925">
    <property type="entry name" value="His-Me_finger_sf"/>
</dbReference>
<dbReference type="InterPro" id="IPR040255">
    <property type="entry name" value="Non-specific_endonuclease"/>
</dbReference>
<keyword evidence="3 10" id="KW-0540">Nuclease</keyword>
<comment type="similarity">
    <text evidence="2 10">Belongs to the DNA/RNA non-specific endonuclease family.</text>
</comment>
<dbReference type="GO" id="GO:0003676">
    <property type="term" value="F:nucleic acid binding"/>
    <property type="evidence" value="ECO:0007669"/>
    <property type="project" value="InterPro"/>
</dbReference>
<accession>A0A8E0RT85</accession>
<evidence type="ECO:0000256" key="8">
    <source>
        <dbReference type="PIRSR" id="PIRSR640255-1"/>
    </source>
</evidence>
<feature type="binding site" evidence="9">
    <location>
        <position position="181"/>
    </location>
    <ligand>
        <name>Mg(2+)</name>
        <dbReference type="ChEBI" id="CHEBI:18420"/>
        <note>catalytic</note>
    </ligand>
</feature>
<dbReference type="OrthoDB" id="5418055at2759"/>
<dbReference type="GO" id="GO:0006309">
    <property type="term" value="P:apoptotic DNA fragmentation"/>
    <property type="evidence" value="ECO:0007669"/>
    <property type="project" value="TreeGrafter"/>
</dbReference>
<dbReference type="PANTHER" id="PTHR13966:SF5">
    <property type="entry name" value="ENDONUCLEASE G, MITOCHONDRIAL"/>
    <property type="match status" value="1"/>
</dbReference>
<keyword evidence="6 10" id="KW-0378">Hydrolase</keyword>
<feature type="domain" description="ENPP1-3/EXOG-like endonuclease/phosphodiesterase" evidence="11">
    <location>
        <begin position="82"/>
        <end position="293"/>
    </location>
</feature>
<dbReference type="InterPro" id="IPR020821">
    <property type="entry name" value="ENPP1-3/EXOG-like_nuc-like"/>
</dbReference>
<dbReference type="AlphaFoldDB" id="A0A8E0RT85"/>
<dbReference type="GO" id="GO:0004521">
    <property type="term" value="F:RNA endonuclease activity"/>
    <property type="evidence" value="ECO:0007669"/>
    <property type="project" value="TreeGrafter"/>
</dbReference>
<proteinExistence type="inferred from homology"/>
<comment type="caution">
    <text evidence="13">The sequence shown here is derived from an EMBL/GenBank/DDBJ whole genome shotgun (WGS) entry which is preliminary data.</text>
</comment>
<dbReference type="Proteomes" id="UP000728185">
    <property type="component" value="Unassembled WGS sequence"/>
</dbReference>
<dbReference type="InterPro" id="IPR018524">
    <property type="entry name" value="DNA/RNA_endonuclease_AS"/>
</dbReference>
<keyword evidence="7" id="KW-0460">Magnesium</keyword>
<evidence type="ECO:0000256" key="10">
    <source>
        <dbReference type="RuleBase" id="RU366055"/>
    </source>
</evidence>
<evidence type="ECO:0000256" key="6">
    <source>
        <dbReference type="ARBA" id="ARBA00022801"/>
    </source>
</evidence>
<dbReference type="GO" id="GO:0046872">
    <property type="term" value="F:metal ion binding"/>
    <property type="evidence" value="ECO:0007669"/>
    <property type="project" value="UniProtKB-KW"/>
</dbReference>
<feature type="active site" description="Proton acceptor" evidence="8">
    <location>
        <position position="149"/>
    </location>
</feature>
<dbReference type="EMBL" id="LUCM01005311">
    <property type="protein sequence ID" value="KAA0193009.1"/>
    <property type="molecule type" value="Genomic_DNA"/>
</dbReference>
<name>A0A8E0RT85_9TREM</name>
<dbReference type="CDD" id="cd00091">
    <property type="entry name" value="NUC"/>
    <property type="match status" value="1"/>
</dbReference>
<evidence type="ECO:0000256" key="1">
    <source>
        <dbReference type="ARBA" id="ARBA00001946"/>
    </source>
</evidence>
<sequence>MRRLFCGYELLKAGFFAAAGAALAFRFTPPHDRAQCADTVKAAEIGIPQPPSSFSNSASTPLTHSKQINSVGLPAPGHIRTFDGYLCAYDRRSRIPLWVMEHLTPSKLAKDSADAVNRQQFDFYEDLGEMEMFRSTNADYLGSGYDRGHMAAAGNHRFEHFAMRQTFILSNVAPQVGVGFNRHAWNDLEKYVRAIARKANNVVVVTGPLFLPRTEGGKKIVCYEVIGPNNVAVPTHFFKAIAIQEIEHGPWRSVAWVLPNARLPEKVNLKQFQVPLSAVERNAGLKLFPNLSN</sequence>
<gene>
    <name evidence="13" type="ORF">FBUS_08699</name>
</gene>
<keyword evidence="4 9" id="KW-0479">Metal-binding</keyword>
<evidence type="ECO:0000256" key="7">
    <source>
        <dbReference type="ARBA" id="ARBA00022842"/>
    </source>
</evidence>
<dbReference type="GO" id="GO:0000014">
    <property type="term" value="F:single-stranded DNA endodeoxyribonuclease activity"/>
    <property type="evidence" value="ECO:0007669"/>
    <property type="project" value="TreeGrafter"/>
</dbReference>
<evidence type="ECO:0000256" key="4">
    <source>
        <dbReference type="ARBA" id="ARBA00022723"/>
    </source>
</evidence>
<evidence type="ECO:0000259" key="11">
    <source>
        <dbReference type="SMART" id="SM00477"/>
    </source>
</evidence>
<dbReference type="PANTHER" id="PTHR13966">
    <property type="entry name" value="ENDONUCLEASE RELATED"/>
    <property type="match status" value="1"/>
</dbReference>
<evidence type="ECO:0000256" key="9">
    <source>
        <dbReference type="PIRSR" id="PIRSR640255-2"/>
    </source>
</evidence>
<dbReference type="Gene3D" id="3.40.570.10">
    <property type="entry name" value="Extracellular Endonuclease, subunit A"/>
    <property type="match status" value="1"/>
</dbReference>
<dbReference type="InterPro" id="IPR001604">
    <property type="entry name" value="Endo_G_ENPP1-like_dom"/>
</dbReference>
<evidence type="ECO:0000313" key="14">
    <source>
        <dbReference type="Proteomes" id="UP000728185"/>
    </source>
</evidence>
<dbReference type="GO" id="GO:0005634">
    <property type="term" value="C:nucleus"/>
    <property type="evidence" value="ECO:0007669"/>
    <property type="project" value="TreeGrafter"/>
</dbReference>
<organism evidence="13 14">
    <name type="scientific">Fasciolopsis buskii</name>
    <dbReference type="NCBI Taxonomy" id="27845"/>
    <lineage>
        <taxon>Eukaryota</taxon>
        <taxon>Metazoa</taxon>
        <taxon>Spiralia</taxon>
        <taxon>Lophotrochozoa</taxon>
        <taxon>Platyhelminthes</taxon>
        <taxon>Trematoda</taxon>
        <taxon>Digenea</taxon>
        <taxon>Plagiorchiida</taxon>
        <taxon>Echinostomata</taxon>
        <taxon>Echinostomatoidea</taxon>
        <taxon>Fasciolidae</taxon>
        <taxon>Fasciolopsis</taxon>
    </lineage>
</organism>
<dbReference type="PROSITE" id="PS01070">
    <property type="entry name" value="NUCLEASE_NON_SPEC"/>
    <property type="match status" value="1"/>
</dbReference>
<protein>
    <recommendedName>
        <fullName evidence="10">Endonuclease</fullName>
        <ecNumber evidence="10">3.1.30.-</ecNumber>
    </recommendedName>
</protein>
<reference evidence="13" key="1">
    <citation type="submission" date="2019-05" db="EMBL/GenBank/DDBJ databases">
        <title>Annotation for the trematode Fasciolopsis buski.</title>
        <authorList>
            <person name="Choi Y.-J."/>
        </authorList>
    </citation>
    <scope>NUCLEOTIDE SEQUENCE</scope>
    <source>
        <strain evidence="13">HT</strain>
        <tissue evidence="13">Whole worm</tissue>
    </source>
</reference>
<dbReference type="InterPro" id="IPR044929">
    <property type="entry name" value="DNA/RNA_non-sp_Endonuclease_sf"/>
</dbReference>
<dbReference type="SMART" id="SM00477">
    <property type="entry name" value="NUC"/>
    <property type="match status" value="1"/>
</dbReference>
<evidence type="ECO:0000313" key="13">
    <source>
        <dbReference type="EMBL" id="KAA0193009.1"/>
    </source>
</evidence>